<accession>A0A5C4MB24</accession>
<protein>
    <submittedName>
        <fullName evidence="1">Uncharacterized protein</fullName>
    </submittedName>
</protein>
<comment type="caution">
    <text evidence="1">The sequence shown here is derived from an EMBL/GenBank/DDBJ whole genome shotgun (WGS) entry which is preliminary data.</text>
</comment>
<evidence type="ECO:0000313" key="1">
    <source>
        <dbReference type="EMBL" id="TNC33511.1"/>
    </source>
</evidence>
<dbReference type="Proteomes" id="UP000306740">
    <property type="component" value="Unassembled WGS sequence"/>
</dbReference>
<dbReference type="RefSeq" id="WP_139107085.1">
    <property type="nucleotide sequence ID" value="NZ_VDFR01000169.1"/>
</dbReference>
<name>A0A5C4MB24_9ACTN</name>
<proteinExistence type="predicted"/>
<reference evidence="1 2" key="1">
    <citation type="submission" date="2019-05" db="EMBL/GenBank/DDBJ databases">
        <title>Mumia sp. nov., isolated from the intestinal contents of plateau pika (Ochotona curzoniae) in the Qinghai-Tibet plateau of China.</title>
        <authorList>
            <person name="Tian Z."/>
        </authorList>
    </citation>
    <scope>NUCLEOTIDE SEQUENCE [LARGE SCALE GENOMIC DNA]</scope>
    <source>
        <strain evidence="2">527</strain>
    </source>
</reference>
<dbReference type="EMBL" id="VDFR01000169">
    <property type="protein sequence ID" value="TNC33511.1"/>
    <property type="molecule type" value="Genomic_DNA"/>
</dbReference>
<dbReference type="AlphaFoldDB" id="A0A5C4MB24"/>
<organism evidence="1 2">
    <name type="scientific">Mumia zhuanghuii</name>
    <dbReference type="NCBI Taxonomy" id="2585211"/>
    <lineage>
        <taxon>Bacteria</taxon>
        <taxon>Bacillati</taxon>
        <taxon>Actinomycetota</taxon>
        <taxon>Actinomycetes</taxon>
        <taxon>Propionibacteriales</taxon>
        <taxon>Nocardioidaceae</taxon>
        <taxon>Mumia</taxon>
    </lineage>
</organism>
<sequence>MTVLLWPHWWSPALFRLRLLMAMKGLGLEQGQRGWLRTHLLDARCDGLGGRRAARADVPLTPMRLELYALQQPRPRHLE</sequence>
<gene>
    <name evidence="1" type="ORF">FHE65_28900</name>
</gene>
<evidence type="ECO:0000313" key="2">
    <source>
        <dbReference type="Proteomes" id="UP000306740"/>
    </source>
</evidence>